<proteinExistence type="predicted"/>
<protein>
    <submittedName>
        <fullName evidence="1">150_t:CDS:1</fullName>
    </submittedName>
</protein>
<name>A0ACA9MJQ5_9GLOM</name>
<evidence type="ECO:0000313" key="1">
    <source>
        <dbReference type="EMBL" id="CAG8595840.1"/>
    </source>
</evidence>
<sequence length="68" mass="7500">MTAMKRPIHTSALVDYVIPDALISDVVSIKNVNDNIDGVTSFTTGPQGGITHWRQTIFLLEHGIHVKE</sequence>
<gene>
    <name evidence="1" type="ORF">SCALOS_LOCUS6750</name>
</gene>
<feature type="non-terminal residue" evidence="1">
    <location>
        <position position="68"/>
    </location>
</feature>
<keyword evidence="2" id="KW-1185">Reference proteome</keyword>
<dbReference type="Proteomes" id="UP000789860">
    <property type="component" value="Unassembled WGS sequence"/>
</dbReference>
<accession>A0ACA9MJQ5</accession>
<dbReference type="EMBL" id="CAJVPM010013596">
    <property type="protein sequence ID" value="CAG8595840.1"/>
    <property type="molecule type" value="Genomic_DNA"/>
</dbReference>
<comment type="caution">
    <text evidence="1">The sequence shown here is derived from an EMBL/GenBank/DDBJ whole genome shotgun (WGS) entry which is preliminary data.</text>
</comment>
<evidence type="ECO:0000313" key="2">
    <source>
        <dbReference type="Proteomes" id="UP000789860"/>
    </source>
</evidence>
<organism evidence="1 2">
    <name type="scientific">Scutellospora calospora</name>
    <dbReference type="NCBI Taxonomy" id="85575"/>
    <lineage>
        <taxon>Eukaryota</taxon>
        <taxon>Fungi</taxon>
        <taxon>Fungi incertae sedis</taxon>
        <taxon>Mucoromycota</taxon>
        <taxon>Glomeromycotina</taxon>
        <taxon>Glomeromycetes</taxon>
        <taxon>Diversisporales</taxon>
        <taxon>Gigasporaceae</taxon>
        <taxon>Scutellospora</taxon>
    </lineage>
</organism>
<reference evidence="1" key="1">
    <citation type="submission" date="2021-06" db="EMBL/GenBank/DDBJ databases">
        <authorList>
            <person name="Kallberg Y."/>
            <person name="Tangrot J."/>
            <person name="Rosling A."/>
        </authorList>
    </citation>
    <scope>NUCLEOTIDE SEQUENCE</scope>
    <source>
        <strain evidence="1">AU212A</strain>
    </source>
</reference>